<evidence type="ECO:0000259" key="5">
    <source>
        <dbReference type="Pfam" id="PF02897"/>
    </source>
</evidence>
<sequence length="677" mass="75349">MTSPTPQTPIPAPDALIEIDHPDVLQWADSWSQRTVEALDQHPLRAELERRIRDVLDTDDRIPFPLRRGERLFNFWRDAEHPRGLWRATDPASYLAGTPSWETLIDVDALAESEDENWVWKGAHVISPSYDRALIRLSRGGADASVLREFDLHTNEFVTDHPFLLDEAKSDVSWIDRDTLLVSTDMGEGSLTDSGYPARVYTWRRGQQLADAELFFAGTRADVAVGAWSDNTPGWERIIVQRALDFYRNQYFVLTDDGLRQLPVPEDAQIHAHREWLFVMPREDFAGVPAGGLGVARFAEFLAGDTELATIFEPTNSCSLDRLHFTRDFLLVATLDNVATKLLRFRLGAWGEPPLALPVPEHSTVHVVDSSPLRDNEVWLSASSFTQPTALLLGDAATPATWQPVRRAPAQFDAAGMETRQYWATSEDGTKIPYFVTGRFTAAPVPALVYAYGGFEVPLVPAYSAIRGMWLERGNLYVQANLRGGGEFGPAWHQAVVKTQREKVFQDHVAVLRDIAARGLSTPRLIGIRGGSNGGLLSAVAVTRYPSAMGAVVSQVPLTDMLRYHTWLAGASWIAEYGDPEDPKERAVLESYSPLHRVVDRGERAYPPTLVTTSTRDDRVHPAHARLFADALQRAGQPVDYVENIEGGHAGAADNEQVARMESIIAAWLIEHLESKK</sequence>
<dbReference type="Pfam" id="PF02897">
    <property type="entry name" value="Peptidase_S9_N"/>
    <property type="match status" value="1"/>
</dbReference>
<keyword evidence="2" id="KW-0378">Hydrolase</keyword>
<protein>
    <submittedName>
        <fullName evidence="6">S9 family peptidase</fullName>
    </submittedName>
</protein>
<dbReference type="InterPro" id="IPR001375">
    <property type="entry name" value="Peptidase_S9_cat"/>
</dbReference>
<dbReference type="Proteomes" id="UP000320791">
    <property type="component" value="Unassembled WGS sequence"/>
</dbReference>
<dbReference type="InterPro" id="IPR002470">
    <property type="entry name" value="Peptidase_S9A"/>
</dbReference>
<dbReference type="AlphaFoldDB" id="A0A5C5UHJ4"/>
<evidence type="ECO:0000256" key="1">
    <source>
        <dbReference type="ARBA" id="ARBA00022670"/>
    </source>
</evidence>
<comment type="caution">
    <text evidence="6">The sequence shown here is derived from an EMBL/GenBank/DDBJ whole genome shotgun (WGS) entry which is preliminary data.</text>
</comment>
<dbReference type="GO" id="GO:0004252">
    <property type="term" value="F:serine-type endopeptidase activity"/>
    <property type="evidence" value="ECO:0007669"/>
    <property type="project" value="InterPro"/>
</dbReference>
<dbReference type="OrthoDB" id="9801421at2"/>
<organism evidence="6 7">
    <name type="scientific">Corynebacterium canis</name>
    <dbReference type="NCBI Taxonomy" id="679663"/>
    <lineage>
        <taxon>Bacteria</taxon>
        <taxon>Bacillati</taxon>
        <taxon>Actinomycetota</taxon>
        <taxon>Actinomycetes</taxon>
        <taxon>Mycobacteriales</taxon>
        <taxon>Corynebacteriaceae</taxon>
        <taxon>Corynebacterium</taxon>
    </lineage>
</organism>
<evidence type="ECO:0000313" key="6">
    <source>
        <dbReference type="EMBL" id="TWT25644.1"/>
    </source>
</evidence>
<keyword evidence="1" id="KW-0645">Protease</keyword>
<dbReference type="GO" id="GO:0006508">
    <property type="term" value="P:proteolysis"/>
    <property type="evidence" value="ECO:0007669"/>
    <property type="project" value="UniProtKB-KW"/>
</dbReference>
<dbReference type="Pfam" id="PF00326">
    <property type="entry name" value="Peptidase_S9"/>
    <property type="match status" value="1"/>
</dbReference>
<evidence type="ECO:0000259" key="4">
    <source>
        <dbReference type="Pfam" id="PF00326"/>
    </source>
</evidence>
<evidence type="ECO:0000256" key="2">
    <source>
        <dbReference type="ARBA" id="ARBA00022801"/>
    </source>
</evidence>
<dbReference type="InterPro" id="IPR051167">
    <property type="entry name" value="Prolyl_oligopep/macrocyclase"/>
</dbReference>
<feature type="domain" description="Peptidase S9A N-terminal" evidence="5">
    <location>
        <begin position="18"/>
        <end position="224"/>
    </location>
</feature>
<dbReference type="Gene3D" id="2.130.10.120">
    <property type="entry name" value="Prolyl oligopeptidase, N-terminal domain"/>
    <property type="match status" value="1"/>
</dbReference>
<dbReference type="RefSeq" id="WP_146324192.1">
    <property type="nucleotide sequence ID" value="NZ_BAABLR010000073.1"/>
</dbReference>
<gene>
    <name evidence="6" type="ORF">FRX94_05820</name>
</gene>
<evidence type="ECO:0000256" key="3">
    <source>
        <dbReference type="ARBA" id="ARBA00022825"/>
    </source>
</evidence>
<dbReference type="PANTHER" id="PTHR42881">
    <property type="entry name" value="PROLYL ENDOPEPTIDASE"/>
    <property type="match status" value="1"/>
</dbReference>
<keyword evidence="7" id="KW-1185">Reference proteome</keyword>
<accession>A0A5C5UHJ4</accession>
<keyword evidence="3" id="KW-0720">Serine protease</keyword>
<evidence type="ECO:0000313" key="7">
    <source>
        <dbReference type="Proteomes" id="UP000320791"/>
    </source>
</evidence>
<dbReference type="InterPro" id="IPR029058">
    <property type="entry name" value="AB_hydrolase_fold"/>
</dbReference>
<dbReference type="InterPro" id="IPR023302">
    <property type="entry name" value="Pept_S9A_N"/>
</dbReference>
<dbReference type="SUPFAM" id="SSF50993">
    <property type="entry name" value="Peptidase/esterase 'gauge' domain"/>
    <property type="match status" value="1"/>
</dbReference>
<reference evidence="6 7" key="1">
    <citation type="submission" date="2019-08" db="EMBL/GenBank/DDBJ databases">
        <authorList>
            <person name="Lei W."/>
        </authorList>
    </citation>
    <scope>NUCLEOTIDE SEQUENCE [LARGE SCALE GENOMIC DNA]</scope>
    <source>
        <strain evidence="6 7">CCUG 58627</strain>
    </source>
</reference>
<dbReference type="PANTHER" id="PTHR42881:SF13">
    <property type="entry name" value="PROLYL ENDOPEPTIDASE"/>
    <property type="match status" value="1"/>
</dbReference>
<dbReference type="EMBL" id="VOHM01000010">
    <property type="protein sequence ID" value="TWT25644.1"/>
    <property type="molecule type" value="Genomic_DNA"/>
</dbReference>
<feature type="domain" description="Peptidase S9 prolyl oligopeptidase catalytic" evidence="4">
    <location>
        <begin position="470"/>
        <end position="674"/>
    </location>
</feature>
<proteinExistence type="predicted"/>
<dbReference type="GO" id="GO:0070012">
    <property type="term" value="F:oligopeptidase activity"/>
    <property type="evidence" value="ECO:0007669"/>
    <property type="project" value="TreeGrafter"/>
</dbReference>
<name>A0A5C5UHJ4_9CORY</name>
<dbReference type="GO" id="GO:0005829">
    <property type="term" value="C:cytosol"/>
    <property type="evidence" value="ECO:0007669"/>
    <property type="project" value="TreeGrafter"/>
</dbReference>
<dbReference type="PRINTS" id="PR00862">
    <property type="entry name" value="PROLIGOPTASE"/>
</dbReference>
<dbReference type="SUPFAM" id="SSF53474">
    <property type="entry name" value="alpha/beta-Hydrolases"/>
    <property type="match status" value="1"/>
</dbReference>
<dbReference type="Gene3D" id="3.40.50.1820">
    <property type="entry name" value="alpha/beta hydrolase"/>
    <property type="match status" value="1"/>
</dbReference>